<proteinExistence type="predicted"/>
<organism evidence="1 2">
    <name type="scientific">Candidatus Vogelbacteria bacterium CG10_big_fil_rev_8_21_14_0_10_45_14</name>
    <dbReference type="NCBI Taxonomy" id="1975042"/>
    <lineage>
        <taxon>Bacteria</taxon>
        <taxon>Candidatus Vogeliibacteriota</taxon>
    </lineage>
</organism>
<accession>A0A2H0RKA5</accession>
<dbReference type="AlphaFoldDB" id="A0A2H0RKA5"/>
<evidence type="ECO:0000313" key="1">
    <source>
        <dbReference type="EMBL" id="PIR46877.1"/>
    </source>
</evidence>
<gene>
    <name evidence="1" type="ORF">COV07_01855</name>
</gene>
<name>A0A2H0RKA5_9BACT</name>
<protein>
    <submittedName>
        <fullName evidence="1">Uncharacterized protein</fullName>
    </submittedName>
</protein>
<evidence type="ECO:0000313" key="2">
    <source>
        <dbReference type="Proteomes" id="UP000230833"/>
    </source>
</evidence>
<dbReference type="Proteomes" id="UP000230833">
    <property type="component" value="Unassembled WGS sequence"/>
</dbReference>
<sequence length="194" mass="21876">MSKKDIAKSKILPISNTARNSFQTIQALRDASGLSGKICKPKEATPFVRPCGIDIGVFVREFSKSLADGRDSVESVGLRADRKRIFDIRVIARGGFSVIPISVAELKSFFMLPICLRLHLFRSESVVCNVRGEIIQYDRKGLVYTTDGPDKCENYLRFVETFDGARELAIVFQSPENHPHQIMVRVELNPELFR</sequence>
<comment type="caution">
    <text evidence="1">The sequence shown here is derived from an EMBL/GenBank/DDBJ whole genome shotgun (WGS) entry which is preliminary data.</text>
</comment>
<dbReference type="EMBL" id="PCYL01000024">
    <property type="protein sequence ID" value="PIR46877.1"/>
    <property type="molecule type" value="Genomic_DNA"/>
</dbReference>
<reference evidence="1 2" key="1">
    <citation type="submission" date="2017-09" db="EMBL/GenBank/DDBJ databases">
        <title>Depth-based differentiation of microbial function through sediment-hosted aquifers and enrichment of novel symbionts in the deep terrestrial subsurface.</title>
        <authorList>
            <person name="Probst A.J."/>
            <person name="Ladd B."/>
            <person name="Jarett J.K."/>
            <person name="Geller-Mcgrath D.E."/>
            <person name="Sieber C.M."/>
            <person name="Emerson J.B."/>
            <person name="Anantharaman K."/>
            <person name="Thomas B.C."/>
            <person name="Malmstrom R."/>
            <person name="Stieglmeier M."/>
            <person name="Klingl A."/>
            <person name="Woyke T."/>
            <person name="Ryan C.M."/>
            <person name="Banfield J.F."/>
        </authorList>
    </citation>
    <scope>NUCLEOTIDE SEQUENCE [LARGE SCALE GENOMIC DNA]</scope>
    <source>
        <strain evidence="1">CG10_big_fil_rev_8_21_14_0_10_45_14</strain>
    </source>
</reference>